<dbReference type="GO" id="GO:0005506">
    <property type="term" value="F:iron ion binding"/>
    <property type="evidence" value="ECO:0007669"/>
    <property type="project" value="InterPro"/>
</dbReference>
<evidence type="ECO:0008006" key="17">
    <source>
        <dbReference type="Google" id="ProtNLM"/>
    </source>
</evidence>
<feature type="region of interest" description="Disordered" evidence="14">
    <location>
        <begin position="490"/>
        <end position="517"/>
    </location>
</feature>
<dbReference type="EMBL" id="OD001963">
    <property type="protein sequence ID" value="CAD7403725.1"/>
    <property type="molecule type" value="Genomic_DNA"/>
</dbReference>
<evidence type="ECO:0000256" key="1">
    <source>
        <dbReference type="ARBA" id="ARBA00001971"/>
    </source>
</evidence>
<keyword evidence="11" id="KW-0503">Monooxygenase</keyword>
<dbReference type="AlphaFoldDB" id="A0A7R9CWF0"/>
<evidence type="ECO:0000256" key="8">
    <source>
        <dbReference type="ARBA" id="ARBA00022848"/>
    </source>
</evidence>
<organism evidence="16">
    <name type="scientific">Timema poppense</name>
    <name type="common">Walking stick</name>
    <dbReference type="NCBI Taxonomy" id="170557"/>
    <lineage>
        <taxon>Eukaryota</taxon>
        <taxon>Metazoa</taxon>
        <taxon>Ecdysozoa</taxon>
        <taxon>Arthropoda</taxon>
        <taxon>Hexapoda</taxon>
        <taxon>Insecta</taxon>
        <taxon>Pterygota</taxon>
        <taxon>Neoptera</taxon>
        <taxon>Polyneoptera</taxon>
        <taxon>Phasmatodea</taxon>
        <taxon>Timematodea</taxon>
        <taxon>Timematoidea</taxon>
        <taxon>Timematidae</taxon>
        <taxon>Timema</taxon>
    </lineage>
</organism>
<keyword evidence="12 15" id="KW-0472">Membrane</keyword>
<feature type="transmembrane region" description="Helical" evidence="15">
    <location>
        <begin position="6"/>
        <end position="24"/>
    </location>
</feature>
<feature type="compositionally biased region" description="Polar residues" evidence="14">
    <location>
        <begin position="504"/>
        <end position="517"/>
    </location>
</feature>
<dbReference type="InterPro" id="IPR002402">
    <property type="entry name" value="Cyt_P450_E_grp-II"/>
</dbReference>
<comment type="subcellular location">
    <subcellularLocation>
        <location evidence="3">Endoplasmic reticulum membrane</location>
        <topology evidence="3">Peripheral membrane protein</topology>
    </subcellularLocation>
    <subcellularLocation>
        <location evidence="2">Microsome membrane</location>
        <topology evidence="2">Peripheral membrane protein</topology>
    </subcellularLocation>
</comment>
<keyword evidence="15" id="KW-0812">Transmembrane</keyword>
<dbReference type="GO" id="GO:0004497">
    <property type="term" value="F:monooxygenase activity"/>
    <property type="evidence" value="ECO:0007669"/>
    <property type="project" value="UniProtKB-KW"/>
</dbReference>
<evidence type="ECO:0000256" key="2">
    <source>
        <dbReference type="ARBA" id="ARBA00004174"/>
    </source>
</evidence>
<accession>A0A7R9CWF0</accession>
<evidence type="ECO:0000256" key="11">
    <source>
        <dbReference type="ARBA" id="ARBA00023033"/>
    </source>
</evidence>
<dbReference type="Gene3D" id="1.10.630.10">
    <property type="entry name" value="Cytochrome P450"/>
    <property type="match status" value="1"/>
</dbReference>
<keyword evidence="10 13" id="KW-0408">Iron</keyword>
<evidence type="ECO:0000256" key="4">
    <source>
        <dbReference type="ARBA" id="ARBA00010617"/>
    </source>
</evidence>
<keyword evidence="8" id="KW-0492">Microsome</keyword>
<evidence type="ECO:0000256" key="6">
    <source>
        <dbReference type="ARBA" id="ARBA00022723"/>
    </source>
</evidence>
<dbReference type="InterPro" id="IPR036396">
    <property type="entry name" value="Cyt_P450_sf"/>
</dbReference>
<comment type="cofactor">
    <cofactor evidence="1 13">
        <name>heme</name>
        <dbReference type="ChEBI" id="CHEBI:30413"/>
    </cofactor>
</comment>
<sequence length="1043" mass="119390">METELPWNIILASTAVLAFIYWYFTSTFSYWEMRGVPFVKPLPAFGNIADYILWRNTYQESCVKIYKKLEGQAFGGFYDAHKPILLLRDPEIIKHVMVKDFANFLDRNQPIPEKLFPLGIHLFSLTGSRWRKLRVMLTPTFTSGKMKMMLPTIVECTRKLISSLEKSADKDNLLEMRSVITNFTTDVIGSCAFGLEINSMKDPDSEFRRMGNKVFKPDYMSSITRSISFFFRPILWILRPAALSQEVNTFFIGLFKDSMSYREKNKVVRNDFLQLLIQLKNKGKVDEDRVSSKEDSHLTITENVSAADAEKDEPLEMTDTLLAAQCFVFFLAGFETSSTTISCCLHELAVNPDIQEKLRKEMDTVLIKHGGQITYEALQDLKYMDAVVDETLRKYPPVGNLSRVCTKAYKIPDTHVYLDKGTRLIIPVYAIHHDPKYYPDPEKFDPSRFTDNNIKSRPHFSYLPFGEGPRVCIVECLMGNDTRFVSQRDRQAGADALDEDQLKSEQSQDATNSVLGSSSNEVALTPLSTQATPKSFNGMAYSLRNIIENMGNQSKGRGSNIEDSSLASDVFEAAEVQGGESTTISSPISSAVDLGAELRKRDSKEVLSPTHRNNNNNTADAFTLTSPAMCQLRGVVRREGGPTNCCYRHRSIQHSCPYRQPPEARTSTQPRKPVFREWSKFWEDRHDVVNKGAYVDKRANAAWPSLDLAQLMSAAELNFMYHRMHVRSATERRHNTRRRPWPDFFKSFHQNHRKGPKRLKVSNPNSSDVYKFTVQHQSDTCCPPKKFIFDLVDGIPKNMDAKAEENNVDKNVKTCHNYHYSSQDDLSIRQDKQHHVKDKDHLLRCDCGKNEPHICECGDQHNGSPHLGPDNRFMRGCNARIPERVELYYFDHGNSGYYCTTDRPPHIVTEKFIEDTDAYVTRFWAEVFGTLHIAFAFIIAFILQLFRFLLYSLIRSLLVGLVQLTSDYFFKPILTILFNGIIQPVFILLYNMATSFRDLCEPIAHAVGFFLREMAHPVRALRLVEINKNYCGPTVDRGTRCQC</sequence>
<evidence type="ECO:0000256" key="13">
    <source>
        <dbReference type="PIRSR" id="PIRSR602402-1"/>
    </source>
</evidence>
<keyword evidence="9" id="KW-0560">Oxidoreductase</keyword>
<reference evidence="16" key="1">
    <citation type="submission" date="2020-11" db="EMBL/GenBank/DDBJ databases">
        <authorList>
            <person name="Tran Van P."/>
        </authorList>
    </citation>
    <scope>NUCLEOTIDE SEQUENCE</scope>
</reference>
<dbReference type="FunFam" id="1.10.630.10:FF:000042">
    <property type="entry name" value="Cytochrome P450"/>
    <property type="match status" value="1"/>
</dbReference>
<keyword evidence="7" id="KW-0256">Endoplasmic reticulum</keyword>
<keyword evidence="6 13" id="KW-0479">Metal-binding</keyword>
<evidence type="ECO:0000313" key="16">
    <source>
        <dbReference type="EMBL" id="CAD7403725.1"/>
    </source>
</evidence>
<protein>
    <recommendedName>
        <fullName evidence="17">Cytochrome P450</fullName>
    </recommendedName>
</protein>
<dbReference type="GO" id="GO:0020037">
    <property type="term" value="F:heme binding"/>
    <property type="evidence" value="ECO:0007669"/>
    <property type="project" value="InterPro"/>
</dbReference>
<dbReference type="CDD" id="cd11056">
    <property type="entry name" value="CYP6-like"/>
    <property type="match status" value="1"/>
</dbReference>
<dbReference type="Pfam" id="PF00067">
    <property type="entry name" value="p450"/>
    <property type="match status" value="1"/>
</dbReference>
<gene>
    <name evidence="16" type="ORF">TPSB3V08_LOCUS4181</name>
</gene>
<evidence type="ECO:0000256" key="14">
    <source>
        <dbReference type="SAM" id="MobiDB-lite"/>
    </source>
</evidence>
<dbReference type="InterPro" id="IPR050476">
    <property type="entry name" value="Insect_CytP450_Detox"/>
</dbReference>
<feature type="binding site" description="axial binding residue" evidence="13">
    <location>
        <position position="472"/>
    </location>
    <ligand>
        <name>heme</name>
        <dbReference type="ChEBI" id="CHEBI:30413"/>
    </ligand>
    <ligandPart>
        <name>Fe</name>
        <dbReference type="ChEBI" id="CHEBI:18248"/>
    </ligandPart>
</feature>
<evidence type="ECO:0000256" key="15">
    <source>
        <dbReference type="SAM" id="Phobius"/>
    </source>
</evidence>
<evidence type="ECO:0000256" key="12">
    <source>
        <dbReference type="ARBA" id="ARBA00023136"/>
    </source>
</evidence>
<feature type="transmembrane region" description="Helical" evidence="15">
    <location>
        <begin position="969"/>
        <end position="990"/>
    </location>
</feature>
<dbReference type="GO" id="GO:0016705">
    <property type="term" value="F:oxidoreductase activity, acting on paired donors, with incorporation or reduction of molecular oxygen"/>
    <property type="evidence" value="ECO:0007669"/>
    <property type="project" value="InterPro"/>
</dbReference>
<dbReference type="PRINTS" id="PR00385">
    <property type="entry name" value="P450"/>
</dbReference>
<evidence type="ECO:0000256" key="5">
    <source>
        <dbReference type="ARBA" id="ARBA00022617"/>
    </source>
</evidence>
<dbReference type="SUPFAM" id="SSF48264">
    <property type="entry name" value="Cytochrome P450"/>
    <property type="match status" value="1"/>
</dbReference>
<keyword evidence="5 13" id="KW-0349">Heme</keyword>
<keyword evidence="15" id="KW-1133">Transmembrane helix</keyword>
<proteinExistence type="inferred from homology"/>
<dbReference type="PANTHER" id="PTHR24292:SF100">
    <property type="entry name" value="CYTOCHROME P450 6A16, ISOFORM B-RELATED"/>
    <property type="match status" value="1"/>
</dbReference>
<evidence type="ECO:0000256" key="3">
    <source>
        <dbReference type="ARBA" id="ARBA00004406"/>
    </source>
</evidence>
<dbReference type="GO" id="GO:0005789">
    <property type="term" value="C:endoplasmic reticulum membrane"/>
    <property type="evidence" value="ECO:0007669"/>
    <property type="project" value="UniProtKB-SubCell"/>
</dbReference>
<dbReference type="InterPro" id="IPR001128">
    <property type="entry name" value="Cyt_P450"/>
</dbReference>
<evidence type="ECO:0000256" key="9">
    <source>
        <dbReference type="ARBA" id="ARBA00023002"/>
    </source>
</evidence>
<comment type="similarity">
    <text evidence="4">Belongs to the cytochrome P450 family.</text>
</comment>
<dbReference type="PRINTS" id="PR00464">
    <property type="entry name" value="EP450II"/>
</dbReference>
<dbReference type="PANTHER" id="PTHR24292">
    <property type="entry name" value="CYTOCHROME P450"/>
    <property type="match status" value="1"/>
</dbReference>
<name>A0A7R9CWF0_TIMPO</name>
<evidence type="ECO:0000256" key="10">
    <source>
        <dbReference type="ARBA" id="ARBA00023004"/>
    </source>
</evidence>
<evidence type="ECO:0000256" key="7">
    <source>
        <dbReference type="ARBA" id="ARBA00022824"/>
    </source>
</evidence>
<feature type="transmembrane region" description="Helical" evidence="15">
    <location>
        <begin position="927"/>
        <end position="949"/>
    </location>
</feature>